<feature type="non-terminal residue" evidence="2">
    <location>
        <position position="1"/>
    </location>
</feature>
<protein>
    <submittedName>
        <fullName evidence="2">Uncharacterized protein</fullName>
    </submittedName>
</protein>
<dbReference type="Proteomes" id="UP000053989">
    <property type="component" value="Unassembled WGS sequence"/>
</dbReference>
<dbReference type="InParanoid" id="A0A0C2ZW37"/>
<gene>
    <name evidence="2" type="ORF">SCLCIDRAFT_131955</name>
</gene>
<dbReference type="CDD" id="cd00882">
    <property type="entry name" value="Ras_like_GTPase"/>
    <property type="match status" value="1"/>
</dbReference>
<keyword evidence="3" id="KW-1185">Reference proteome</keyword>
<reference evidence="2 3" key="1">
    <citation type="submission" date="2014-04" db="EMBL/GenBank/DDBJ databases">
        <authorList>
            <consortium name="DOE Joint Genome Institute"/>
            <person name="Kuo A."/>
            <person name="Kohler A."/>
            <person name="Nagy L.G."/>
            <person name="Floudas D."/>
            <person name="Copeland A."/>
            <person name="Barry K.W."/>
            <person name="Cichocki N."/>
            <person name="Veneault-Fourrey C."/>
            <person name="LaButti K."/>
            <person name="Lindquist E.A."/>
            <person name="Lipzen A."/>
            <person name="Lundell T."/>
            <person name="Morin E."/>
            <person name="Murat C."/>
            <person name="Sun H."/>
            <person name="Tunlid A."/>
            <person name="Henrissat B."/>
            <person name="Grigoriev I.V."/>
            <person name="Hibbett D.S."/>
            <person name="Martin F."/>
            <person name="Nordberg H.P."/>
            <person name="Cantor M.N."/>
            <person name="Hua S.X."/>
        </authorList>
    </citation>
    <scope>NUCLEOTIDE SEQUENCE [LARGE SCALE GENOMIC DNA]</scope>
    <source>
        <strain evidence="2 3">Foug A</strain>
    </source>
</reference>
<keyword evidence="1" id="KW-0175">Coiled coil</keyword>
<dbReference type="STRING" id="1036808.A0A0C2ZW37"/>
<evidence type="ECO:0000313" key="3">
    <source>
        <dbReference type="Proteomes" id="UP000053989"/>
    </source>
</evidence>
<dbReference type="InterPro" id="IPR027417">
    <property type="entry name" value="P-loop_NTPase"/>
</dbReference>
<dbReference type="Gene3D" id="3.40.50.300">
    <property type="entry name" value="P-loop containing nucleotide triphosphate hydrolases"/>
    <property type="match status" value="1"/>
</dbReference>
<accession>A0A0C2ZW37</accession>
<dbReference type="SUPFAM" id="SSF52540">
    <property type="entry name" value="P-loop containing nucleoside triphosphate hydrolases"/>
    <property type="match status" value="1"/>
</dbReference>
<dbReference type="OrthoDB" id="8954335at2759"/>
<name>A0A0C2ZW37_9AGAM</name>
<proteinExistence type="predicted"/>
<dbReference type="EMBL" id="KN822111">
    <property type="protein sequence ID" value="KIM56692.1"/>
    <property type="molecule type" value="Genomic_DNA"/>
</dbReference>
<evidence type="ECO:0000256" key="1">
    <source>
        <dbReference type="SAM" id="Coils"/>
    </source>
</evidence>
<reference evidence="3" key="2">
    <citation type="submission" date="2015-01" db="EMBL/GenBank/DDBJ databases">
        <title>Evolutionary Origins and Diversification of the Mycorrhizal Mutualists.</title>
        <authorList>
            <consortium name="DOE Joint Genome Institute"/>
            <consortium name="Mycorrhizal Genomics Consortium"/>
            <person name="Kohler A."/>
            <person name="Kuo A."/>
            <person name="Nagy L.G."/>
            <person name="Floudas D."/>
            <person name="Copeland A."/>
            <person name="Barry K.W."/>
            <person name="Cichocki N."/>
            <person name="Veneault-Fourrey C."/>
            <person name="LaButti K."/>
            <person name="Lindquist E.A."/>
            <person name="Lipzen A."/>
            <person name="Lundell T."/>
            <person name="Morin E."/>
            <person name="Murat C."/>
            <person name="Riley R."/>
            <person name="Ohm R."/>
            <person name="Sun H."/>
            <person name="Tunlid A."/>
            <person name="Henrissat B."/>
            <person name="Grigoriev I.V."/>
            <person name="Hibbett D.S."/>
            <person name="Martin F."/>
        </authorList>
    </citation>
    <scope>NUCLEOTIDE SEQUENCE [LARGE SCALE GENOMIC DNA]</scope>
    <source>
        <strain evidence="3">Foug A</strain>
    </source>
</reference>
<dbReference type="HOGENOM" id="CLU_018003_0_1_1"/>
<dbReference type="AlphaFoldDB" id="A0A0C2ZW37"/>
<feature type="coiled-coil region" evidence="1">
    <location>
        <begin position="163"/>
        <end position="197"/>
    </location>
</feature>
<organism evidence="2 3">
    <name type="scientific">Scleroderma citrinum Foug A</name>
    <dbReference type="NCBI Taxonomy" id="1036808"/>
    <lineage>
        <taxon>Eukaryota</taxon>
        <taxon>Fungi</taxon>
        <taxon>Dikarya</taxon>
        <taxon>Basidiomycota</taxon>
        <taxon>Agaricomycotina</taxon>
        <taxon>Agaricomycetes</taxon>
        <taxon>Agaricomycetidae</taxon>
        <taxon>Boletales</taxon>
        <taxon>Sclerodermatineae</taxon>
        <taxon>Sclerodermataceae</taxon>
        <taxon>Scleroderma</taxon>
    </lineage>
</organism>
<evidence type="ECO:0000313" key="2">
    <source>
        <dbReference type="EMBL" id="KIM56692.1"/>
    </source>
</evidence>
<sequence length="237" mass="26665">IIGPAGSGKSSFISQAAGVLAKDAGDGFREGSHTREIGITKYKIGELSNVVLVDTPGFGGMTDVLNILSDWLLKTYKRKAGFSAILYFHRITDTRMDGTPLTNLGCFQKLCGSRAMSRIILTTTMWDDVDEEIGEQRLAELEQTNWRVMIAHGSTIFRYRNTSESARELLEEATMTLSDEERRHILLQQEIRDLKEKLQETAVGQSVYSHLNQLVASRLEELRKVRAETLGTRWPTR</sequence>